<dbReference type="Pfam" id="PF17900">
    <property type="entry name" value="Peptidase_M1_N"/>
    <property type="match status" value="1"/>
</dbReference>
<gene>
    <name evidence="2" type="ORF">CGOC_LOCUS5269</name>
</gene>
<sequence length="159" mass="18128">MEFTVRLVTKRVQVHVKNLNVTVIRLYMGTKEIPIHEVGRAERVPKYNANELKISNNFPQLLDIYSSCDLLPNRNYTLALEYQTNINNPKYAGIFTAPYKHGSENRFKTATHLQPQEARSLFPCIDSPEAKAMFQAVIVHPVGTYALFNMKEANITTEG</sequence>
<evidence type="ECO:0000313" key="3">
    <source>
        <dbReference type="Proteomes" id="UP000271889"/>
    </source>
</evidence>
<dbReference type="GO" id="GO:0006508">
    <property type="term" value="P:proteolysis"/>
    <property type="evidence" value="ECO:0007669"/>
    <property type="project" value="TreeGrafter"/>
</dbReference>
<dbReference type="GO" id="GO:0043171">
    <property type="term" value="P:peptide catabolic process"/>
    <property type="evidence" value="ECO:0007669"/>
    <property type="project" value="TreeGrafter"/>
</dbReference>
<dbReference type="GO" id="GO:0016020">
    <property type="term" value="C:membrane"/>
    <property type="evidence" value="ECO:0007669"/>
    <property type="project" value="TreeGrafter"/>
</dbReference>
<dbReference type="GO" id="GO:0042277">
    <property type="term" value="F:peptide binding"/>
    <property type="evidence" value="ECO:0007669"/>
    <property type="project" value="TreeGrafter"/>
</dbReference>
<dbReference type="GO" id="GO:0070006">
    <property type="term" value="F:metalloaminopeptidase activity"/>
    <property type="evidence" value="ECO:0007669"/>
    <property type="project" value="TreeGrafter"/>
</dbReference>
<reference evidence="2 3" key="1">
    <citation type="submission" date="2018-11" db="EMBL/GenBank/DDBJ databases">
        <authorList>
            <consortium name="Pathogen Informatics"/>
        </authorList>
    </citation>
    <scope>NUCLEOTIDE SEQUENCE [LARGE SCALE GENOMIC DNA]</scope>
</reference>
<proteinExistence type="predicted"/>
<feature type="domain" description="Aminopeptidase N-like N-terminal" evidence="1">
    <location>
        <begin position="9"/>
        <end position="155"/>
    </location>
</feature>
<protein>
    <recommendedName>
        <fullName evidence="1">Aminopeptidase N-like N-terminal domain-containing protein</fullName>
    </recommendedName>
</protein>
<dbReference type="PANTHER" id="PTHR11533:SF299">
    <property type="entry name" value="AMINOPEPTIDASE"/>
    <property type="match status" value="1"/>
</dbReference>
<keyword evidence="3" id="KW-1185">Reference proteome</keyword>
<dbReference type="EMBL" id="UYRV01015735">
    <property type="protein sequence ID" value="VDK61305.1"/>
    <property type="molecule type" value="Genomic_DNA"/>
</dbReference>
<dbReference type="OrthoDB" id="10031169at2759"/>
<dbReference type="PANTHER" id="PTHR11533">
    <property type="entry name" value="PROTEASE M1 ZINC METALLOPROTEASE"/>
    <property type="match status" value="1"/>
</dbReference>
<accession>A0A3P6S3N0</accession>
<dbReference type="GO" id="GO:0008270">
    <property type="term" value="F:zinc ion binding"/>
    <property type="evidence" value="ECO:0007669"/>
    <property type="project" value="TreeGrafter"/>
</dbReference>
<dbReference type="InterPro" id="IPR045357">
    <property type="entry name" value="Aminopeptidase_N-like_N"/>
</dbReference>
<organism evidence="2 3">
    <name type="scientific">Cylicostephanus goldi</name>
    <name type="common">Nematode worm</name>
    <dbReference type="NCBI Taxonomy" id="71465"/>
    <lineage>
        <taxon>Eukaryota</taxon>
        <taxon>Metazoa</taxon>
        <taxon>Ecdysozoa</taxon>
        <taxon>Nematoda</taxon>
        <taxon>Chromadorea</taxon>
        <taxon>Rhabditida</taxon>
        <taxon>Rhabditina</taxon>
        <taxon>Rhabditomorpha</taxon>
        <taxon>Strongyloidea</taxon>
        <taxon>Strongylidae</taxon>
        <taxon>Cylicostephanus</taxon>
    </lineage>
</organism>
<dbReference type="Proteomes" id="UP000271889">
    <property type="component" value="Unassembled WGS sequence"/>
</dbReference>
<dbReference type="GO" id="GO:0005737">
    <property type="term" value="C:cytoplasm"/>
    <property type="evidence" value="ECO:0007669"/>
    <property type="project" value="TreeGrafter"/>
</dbReference>
<dbReference type="SUPFAM" id="SSF63737">
    <property type="entry name" value="Leukotriene A4 hydrolase N-terminal domain"/>
    <property type="match status" value="1"/>
</dbReference>
<name>A0A3P6S3N0_CYLGO</name>
<dbReference type="Gene3D" id="2.60.40.1730">
    <property type="entry name" value="tricorn interacting facor f3 domain"/>
    <property type="match status" value="1"/>
</dbReference>
<evidence type="ECO:0000259" key="1">
    <source>
        <dbReference type="Pfam" id="PF17900"/>
    </source>
</evidence>
<dbReference type="GO" id="GO:0005615">
    <property type="term" value="C:extracellular space"/>
    <property type="evidence" value="ECO:0007669"/>
    <property type="project" value="TreeGrafter"/>
</dbReference>
<dbReference type="AlphaFoldDB" id="A0A3P6S3N0"/>
<evidence type="ECO:0000313" key="2">
    <source>
        <dbReference type="EMBL" id="VDK61305.1"/>
    </source>
</evidence>
<dbReference type="InterPro" id="IPR042097">
    <property type="entry name" value="Aminopeptidase_N-like_N_sf"/>
</dbReference>
<dbReference type="InterPro" id="IPR050344">
    <property type="entry name" value="Peptidase_M1_aminopeptidases"/>
</dbReference>